<evidence type="ECO:0000313" key="1">
    <source>
        <dbReference type="EMBL" id="KAF2271888.1"/>
    </source>
</evidence>
<dbReference type="EMBL" id="ML986531">
    <property type="protein sequence ID" value="KAF2271888.1"/>
    <property type="molecule type" value="Genomic_DNA"/>
</dbReference>
<proteinExistence type="predicted"/>
<reference evidence="1" key="1">
    <citation type="journal article" date="2020" name="Stud. Mycol.">
        <title>101 Dothideomycetes genomes: a test case for predicting lifestyles and emergence of pathogens.</title>
        <authorList>
            <person name="Haridas S."/>
            <person name="Albert R."/>
            <person name="Binder M."/>
            <person name="Bloem J."/>
            <person name="Labutti K."/>
            <person name="Salamov A."/>
            <person name="Andreopoulos B."/>
            <person name="Baker S."/>
            <person name="Barry K."/>
            <person name="Bills G."/>
            <person name="Bluhm B."/>
            <person name="Cannon C."/>
            <person name="Castanera R."/>
            <person name="Culley D."/>
            <person name="Daum C."/>
            <person name="Ezra D."/>
            <person name="Gonzalez J."/>
            <person name="Henrissat B."/>
            <person name="Kuo A."/>
            <person name="Liang C."/>
            <person name="Lipzen A."/>
            <person name="Lutzoni F."/>
            <person name="Magnuson J."/>
            <person name="Mondo S."/>
            <person name="Nolan M."/>
            <person name="Ohm R."/>
            <person name="Pangilinan J."/>
            <person name="Park H.-J."/>
            <person name="Ramirez L."/>
            <person name="Alfaro M."/>
            <person name="Sun H."/>
            <person name="Tritt A."/>
            <person name="Yoshinaga Y."/>
            <person name="Zwiers L.-H."/>
            <person name="Turgeon B."/>
            <person name="Goodwin S."/>
            <person name="Spatafora J."/>
            <person name="Crous P."/>
            <person name="Grigoriev I."/>
        </authorList>
    </citation>
    <scope>NUCLEOTIDE SEQUENCE</scope>
    <source>
        <strain evidence="1">CBS 379.55</strain>
    </source>
</reference>
<gene>
    <name evidence="1" type="ORF">EI97DRAFT_446267</name>
</gene>
<dbReference type="Proteomes" id="UP000800097">
    <property type="component" value="Unassembled WGS sequence"/>
</dbReference>
<dbReference type="GeneID" id="54553191"/>
<dbReference type="RefSeq" id="XP_033649427.1">
    <property type="nucleotide sequence ID" value="XM_033800016.1"/>
</dbReference>
<name>A0A6A6J7A2_WESOR</name>
<dbReference type="AlphaFoldDB" id="A0A6A6J7A2"/>
<keyword evidence="2" id="KW-1185">Reference proteome</keyword>
<sequence length="234" mass="26350">MPDGCPHGVIIQLQPLVSLCAEGSAALVENTVQDDLVSGSASNKAPEAINLRKTAADESVVCIVSGPNADKEISKKDQQWTDLISTSIGLLDSATEETAAANIRKFFQRHIRDLISARPRNVSIPDSIFHDDNIVPMLESFPRGCRYAHMSHLTSQNDLLYTQTLQRLIERGFYERARELFLDNLLTILHERILQPRTANQRQQINKKSKQFSFEYLLSSLPDRYCIIILASRE</sequence>
<evidence type="ECO:0000313" key="2">
    <source>
        <dbReference type="Proteomes" id="UP000800097"/>
    </source>
</evidence>
<accession>A0A6A6J7A2</accession>
<organism evidence="1 2">
    <name type="scientific">Westerdykella ornata</name>
    <dbReference type="NCBI Taxonomy" id="318751"/>
    <lineage>
        <taxon>Eukaryota</taxon>
        <taxon>Fungi</taxon>
        <taxon>Dikarya</taxon>
        <taxon>Ascomycota</taxon>
        <taxon>Pezizomycotina</taxon>
        <taxon>Dothideomycetes</taxon>
        <taxon>Pleosporomycetidae</taxon>
        <taxon>Pleosporales</taxon>
        <taxon>Sporormiaceae</taxon>
        <taxon>Westerdykella</taxon>
    </lineage>
</organism>
<protein>
    <submittedName>
        <fullName evidence="1">Uncharacterized protein</fullName>
    </submittedName>
</protein>